<reference evidence="4" key="1">
    <citation type="submission" date="2023-03" db="EMBL/GenBank/DDBJ databases">
        <title>Mating type loci evolution in Malassezia.</title>
        <authorList>
            <person name="Coelho M.A."/>
        </authorList>
    </citation>
    <scope>NUCLEOTIDE SEQUENCE</scope>
    <source>
        <strain evidence="4">CBS 12830</strain>
    </source>
</reference>
<dbReference type="InterPro" id="IPR051236">
    <property type="entry name" value="HAT_RTT109-like"/>
</dbReference>
<feature type="chain" id="PRO_5041936408" description="Altered inheritance of mitochondria protein 6" evidence="3">
    <location>
        <begin position="17"/>
        <end position="349"/>
    </location>
</feature>
<dbReference type="PANTHER" id="PTHR31571:SF1">
    <property type="entry name" value="ALTERED INHERITANCE OF MITOCHONDRIA PROTEIN 6"/>
    <property type="match status" value="1"/>
</dbReference>
<proteinExistence type="inferred from homology"/>
<evidence type="ECO:0000313" key="4">
    <source>
        <dbReference type="EMBL" id="WFD22743.1"/>
    </source>
</evidence>
<comment type="similarity">
    <text evidence="1">Belongs to the AIM6 family.</text>
</comment>
<name>A0AAF0EE25_9BASI</name>
<dbReference type="GO" id="GO:0006629">
    <property type="term" value="P:lipid metabolic process"/>
    <property type="evidence" value="ECO:0007669"/>
    <property type="project" value="InterPro"/>
</dbReference>
<organism evidence="4 5">
    <name type="scientific">Malassezia equina</name>
    <dbReference type="NCBI Taxonomy" id="1381935"/>
    <lineage>
        <taxon>Eukaryota</taxon>
        <taxon>Fungi</taxon>
        <taxon>Dikarya</taxon>
        <taxon>Basidiomycota</taxon>
        <taxon>Ustilaginomycotina</taxon>
        <taxon>Malasseziomycetes</taxon>
        <taxon>Malasseziales</taxon>
        <taxon>Malasseziaceae</taxon>
        <taxon>Malassezia</taxon>
    </lineage>
</organism>
<dbReference type="PANTHER" id="PTHR31571">
    <property type="entry name" value="ALTERED INHERITANCE OF MITOCHONDRIA PROTEIN 6"/>
    <property type="match status" value="1"/>
</dbReference>
<gene>
    <name evidence="4" type="ORF">MEQU1_001420</name>
</gene>
<dbReference type="GO" id="GO:0008081">
    <property type="term" value="F:phosphoric diester hydrolase activity"/>
    <property type="evidence" value="ECO:0007669"/>
    <property type="project" value="InterPro"/>
</dbReference>
<dbReference type="SUPFAM" id="SSF51695">
    <property type="entry name" value="PLC-like phosphodiesterases"/>
    <property type="match status" value="1"/>
</dbReference>
<keyword evidence="5" id="KW-1185">Reference proteome</keyword>
<protein>
    <recommendedName>
        <fullName evidence="2">Altered inheritance of mitochondria protein 6</fullName>
    </recommendedName>
</protein>
<evidence type="ECO:0000256" key="1">
    <source>
        <dbReference type="ARBA" id="ARBA00008858"/>
    </source>
</evidence>
<dbReference type="AlphaFoldDB" id="A0AAF0EE25"/>
<feature type="signal peptide" evidence="3">
    <location>
        <begin position="1"/>
        <end position="16"/>
    </location>
</feature>
<evidence type="ECO:0000313" key="5">
    <source>
        <dbReference type="Proteomes" id="UP001214415"/>
    </source>
</evidence>
<evidence type="ECO:0000256" key="2">
    <source>
        <dbReference type="ARBA" id="ARBA00014286"/>
    </source>
</evidence>
<keyword evidence="3" id="KW-0732">Signal</keyword>
<dbReference type="InterPro" id="IPR017946">
    <property type="entry name" value="PLC-like_Pdiesterase_TIM-brl"/>
</dbReference>
<dbReference type="Proteomes" id="UP001214415">
    <property type="component" value="Chromosome 2"/>
</dbReference>
<sequence>MLWLTVPVLFFAIAHASKLVDKSPLETASYAPFGGKNASILRSPADWNRNTYPLFMHSHNDYERPVPVFDALSYGALSIESDVWLNPKVCGGDSSQDMQLYVGHDPFSLTAERTFHALTVQPLVDAIEQANTANAKYVNNSQSSLFGDLQASVSTSDAPWWNGYFSLGVGNTQPLQLLVDVKNDANRSWPLIVKALEPLRKRGFLTRYEHGKVIPGPVIVIGTGGTPIDQLVPKHERDVFLDCEMTLLHKPMPKIHGVQYEWNNTLCAIASTDFEPVALNYTGIHEPSEQVKANLTSLIHEAHKRGIKTRFWDTPAWPIYARDRVNRLLLELGSDWINVDDLESVAREF</sequence>
<accession>A0AAF0EE25</accession>
<evidence type="ECO:0000256" key="3">
    <source>
        <dbReference type="SAM" id="SignalP"/>
    </source>
</evidence>
<dbReference type="EMBL" id="CP119901">
    <property type="protein sequence ID" value="WFD22743.1"/>
    <property type="molecule type" value="Genomic_DNA"/>
</dbReference>